<evidence type="ECO:0000313" key="3">
    <source>
        <dbReference type="Proteomes" id="UP001152485"/>
    </source>
</evidence>
<protein>
    <recommendedName>
        <fullName evidence="1">TNT domain-containing protein</fullName>
    </recommendedName>
</protein>
<feature type="domain" description="TNT" evidence="1">
    <location>
        <begin position="306"/>
        <end position="388"/>
    </location>
</feature>
<dbReference type="PANTHER" id="PTHR42059">
    <property type="entry name" value="TNT DOMAIN-CONTAINING PROTEIN"/>
    <property type="match status" value="1"/>
</dbReference>
<dbReference type="Pfam" id="PF14021">
    <property type="entry name" value="TNT"/>
    <property type="match status" value="1"/>
</dbReference>
<evidence type="ECO:0000313" key="2">
    <source>
        <dbReference type="EMBL" id="CAH9068530.1"/>
    </source>
</evidence>
<dbReference type="PANTHER" id="PTHR42059:SF1">
    <property type="entry name" value="TNT DOMAIN-CONTAINING PROTEIN"/>
    <property type="match status" value="1"/>
</dbReference>
<dbReference type="RefSeq" id="WP_261595488.1">
    <property type="nucleotide sequence ID" value="NZ_CAMAPD010000049.1"/>
</dbReference>
<name>A0ABN8UWP1_9GAMM</name>
<organism evidence="2 3">
    <name type="scientific">Pseudoalteromonas holothuriae</name>
    <dbReference type="NCBI Taxonomy" id="2963714"/>
    <lineage>
        <taxon>Bacteria</taxon>
        <taxon>Pseudomonadati</taxon>
        <taxon>Pseudomonadota</taxon>
        <taxon>Gammaproteobacteria</taxon>
        <taxon>Alteromonadales</taxon>
        <taxon>Pseudoalteromonadaceae</taxon>
        <taxon>Pseudoalteromonas</taxon>
    </lineage>
</organism>
<dbReference type="EMBL" id="CAMAPD010000049">
    <property type="protein sequence ID" value="CAH9068530.1"/>
    <property type="molecule type" value="Genomic_DNA"/>
</dbReference>
<dbReference type="InterPro" id="IPR025331">
    <property type="entry name" value="TNT"/>
</dbReference>
<dbReference type="InterPro" id="IPR053024">
    <property type="entry name" value="Fungal_surface_NADase"/>
</dbReference>
<gene>
    <name evidence="2" type="ORF">PSECIP111951_04183</name>
</gene>
<evidence type="ECO:0000259" key="1">
    <source>
        <dbReference type="Pfam" id="PF14021"/>
    </source>
</evidence>
<accession>A0ABN8UWP1</accession>
<reference evidence="2 3" key="1">
    <citation type="submission" date="2022-07" db="EMBL/GenBank/DDBJ databases">
        <authorList>
            <person name="Criscuolo A."/>
        </authorList>
    </citation>
    <scope>NUCLEOTIDE SEQUENCE [LARGE SCALE GENOMIC DNA]</scope>
    <source>
        <strain evidence="3">CIP 111951</strain>
    </source>
</reference>
<proteinExistence type="predicted"/>
<sequence length="391" mass="42669">MDGHFAQVNEQRAKNLDNNGQFGGFELEIAGSIVANSSFTAEEAYRNLRRQGVADNYFNAGQRTYNRTVSAINAGVEAGNTTRSQLAPLNTAHAARYASGDALAAYEMDSFNYVASGPSVSEQQRWVYQKSQKMGDFGDIVQGVGEGFVDSIYQGVQFIGTSIAALSPTLQGISHLTGNGPINPFTTNYHSMFDAPTTVNQSAGRFMGELASFAVGGEGVILSGSKLLSRGGKVAKNSPINSQLEKRLEEYKSWKVKNVITEINSQRFKLFDGSSRINSGFMEYSWTKEWPPHQGFLDGKSHSYVLEPGTLIDRYGSPYGSFTSPQGTSYNARALKPGTDLKPYNVYEVKAPIMVETGTIKPWFGYKGMGTQHLLPESVTVLLDKGYLGKK</sequence>
<dbReference type="Proteomes" id="UP001152485">
    <property type="component" value="Unassembled WGS sequence"/>
</dbReference>
<comment type="caution">
    <text evidence="2">The sequence shown here is derived from an EMBL/GenBank/DDBJ whole genome shotgun (WGS) entry which is preliminary data.</text>
</comment>